<evidence type="ECO:0000313" key="3">
    <source>
        <dbReference type="Proteomes" id="UP000625682"/>
    </source>
</evidence>
<feature type="compositionally biased region" description="Low complexity" evidence="1">
    <location>
        <begin position="53"/>
        <end position="62"/>
    </location>
</feature>
<sequence>MRIKRGAAAGCLPRRRMLKTVKAELAQLSGKFMSVARNRCRRRTRAGAGGRAAGADMGSGARPLSGVRGMHRTALYRWTRERTGTRLDRVSVRSPRRGPLSCVSRR</sequence>
<name>A0A917NX81_9ACTN</name>
<gene>
    <name evidence="2" type="ORF">GCM10012282_37480</name>
</gene>
<reference evidence="2" key="1">
    <citation type="journal article" date="2014" name="Int. J. Syst. Evol. Microbiol.">
        <title>Complete genome sequence of Corynebacterium casei LMG S-19264T (=DSM 44701T), isolated from a smear-ripened cheese.</title>
        <authorList>
            <consortium name="US DOE Joint Genome Institute (JGI-PGF)"/>
            <person name="Walter F."/>
            <person name="Albersmeier A."/>
            <person name="Kalinowski J."/>
            <person name="Ruckert C."/>
        </authorList>
    </citation>
    <scope>NUCLEOTIDE SEQUENCE</scope>
    <source>
        <strain evidence="2">CGMCC 4.7272</strain>
    </source>
</reference>
<dbReference type="Proteomes" id="UP000625682">
    <property type="component" value="Unassembled WGS sequence"/>
</dbReference>
<keyword evidence="3" id="KW-1185">Reference proteome</keyword>
<accession>A0A917NX81</accession>
<protein>
    <submittedName>
        <fullName evidence="2">Uncharacterized protein</fullName>
    </submittedName>
</protein>
<feature type="region of interest" description="Disordered" evidence="1">
    <location>
        <begin position="87"/>
        <end position="106"/>
    </location>
</feature>
<dbReference type="EMBL" id="BMMU01000011">
    <property type="protein sequence ID" value="GGJ37221.1"/>
    <property type="molecule type" value="Genomic_DNA"/>
</dbReference>
<organism evidence="2 3">
    <name type="scientific">Streptomyces lacrimifluminis</name>
    <dbReference type="NCBI Taxonomy" id="1500077"/>
    <lineage>
        <taxon>Bacteria</taxon>
        <taxon>Bacillati</taxon>
        <taxon>Actinomycetota</taxon>
        <taxon>Actinomycetes</taxon>
        <taxon>Kitasatosporales</taxon>
        <taxon>Streptomycetaceae</taxon>
        <taxon>Streptomyces</taxon>
    </lineage>
</organism>
<comment type="caution">
    <text evidence="2">The sequence shown here is derived from an EMBL/GenBank/DDBJ whole genome shotgun (WGS) entry which is preliminary data.</text>
</comment>
<reference evidence="2" key="2">
    <citation type="submission" date="2020-09" db="EMBL/GenBank/DDBJ databases">
        <authorList>
            <person name="Sun Q."/>
            <person name="Zhou Y."/>
        </authorList>
    </citation>
    <scope>NUCLEOTIDE SEQUENCE</scope>
    <source>
        <strain evidence="2">CGMCC 4.7272</strain>
    </source>
</reference>
<evidence type="ECO:0000256" key="1">
    <source>
        <dbReference type="SAM" id="MobiDB-lite"/>
    </source>
</evidence>
<feature type="region of interest" description="Disordered" evidence="1">
    <location>
        <begin position="43"/>
        <end position="66"/>
    </location>
</feature>
<evidence type="ECO:0000313" key="2">
    <source>
        <dbReference type="EMBL" id="GGJ37221.1"/>
    </source>
</evidence>
<proteinExistence type="predicted"/>
<dbReference type="AlphaFoldDB" id="A0A917NX81"/>